<dbReference type="Proteomes" id="UP000179221">
    <property type="component" value="Unassembled WGS sequence"/>
</dbReference>
<dbReference type="EMBL" id="MGGL01000009">
    <property type="protein sequence ID" value="OGM26771.1"/>
    <property type="molecule type" value="Genomic_DNA"/>
</dbReference>
<reference evidence="1 2" key="1">
    <citation type="journal article" date="2016" name="Nat. Commun.">
        <title>Thousands of microbial genomes shed light on interconnected biogeochemical processes in an aquifer system.</title>
        <authorList>
            <person name="Anantharaman K."/>
            <person name="Brown C.T."/>
            <person name="Hug L.A."/>
            <person name="Sharon I."/>
            <person name="Castelle C.J."/>
            <person name="Probst A.J."/>
            <person name="Thomas B.C."/>
            <person name="Singh A."/>
            <person name="Wilkins M.J."/>
            <person name="Karaoz U."/>
            <person name="Brodie E.L."/>
            <person name="Williams K.H."/>
            <person name="Hubbard S.S."/>
            <person name="Banfield J.F."/>
        </authorList>
    </citation>
    <scope>NUCLEOTIDE SEQUENCE [LARGE SCALE GENOMIC DNA]</scope>
</reference>
<proteinExistence type="predicted"/>
<comment type="caution">
    <text evidence="1">The sequence shown here is derived from an EMBL/GenBank/DDBJ whole genome shotgun (WGS) entry which is preliminary data.</text>
</comment>
<organism evidence="1 2">
    <name type="scientific">Candidatus Woesebacteria bacterium RIFCSPHIGHO2_01_FULL_40_22</name>
    <dbReference type="NCBI Taxonomy" id="1802499"/>
    <lineage>
        <taxon>Bacteria</taxon>
        <taxon>Candidatus Woeseibacteriota</taxon>
    </lineage>
</organism>
<evidence type="ECO:0000313" key="2">
    <source>
        <dbReference type="Proteomes" id="UP000179221"/>
    </source>
</evidence>
<evidence type="ECO:0000313" key="1">
    <source>
        <dbReference type="EMBL" id="OGM26771.1"/>
    </source>
</evidence>
<protein>
    <submittedName>
        <fullName evidence="1">Uncharacterized protein</fullName>
    </submittedName>
</protein>
<gene>
    <name evidence="1" type="ORF">A2628_04405</name>
</gene>
<accession>A0A1F7YHD7</accession>
<dbReference type="AlphaFoldDB" id="A0A1F7YHD7"/>
<name>A0A1F7YHD7_9BACT</name>
<sequence length="64" mass="7276">MNLIRKIAGRGGEVRLVEKYHLHRIGIISSKERIVQRLPSEVGKSEVVIIETSVKIEPTKLNKK</sequence>